<feature type="coiled-coil region" evidence="1">
    <location>
        <begin position="68"/>
        <end position="95"/>
    </location>
</feature>
<evidence type="ECO:0000256" key="2">
    <source>
        <dbReference type="SAM" id="MobiDB-lite"/>
    </source>
</evidence>
<dbReference type="Gene3D" id="1.20.5.170">
    <property type="match status" value="1"/>
</dbReference>
<proteinExistence type="predicted"/>
<dbReference type="OrthoDB" id="3257643at2759"/>
<name>A0A5C3L5E7_COPMA</name>
<protein>
    <recommendedName>
        <fullName evidence="3">BZIP domain-containing protein</fullName>
    </recommendedName>
</protein>
<dbReference type="InterPro" id="IPR004827">
    <property type="entry name" value="bZIP"/>
</dbReference>
<dbReference type="PROSITE" id="PS00036">
    <property type="entry name" value="BZIP_BASIC"/>
    <property type="match status" value="1"/>
</dbReference>
<reference evidence="4 5" key="1">
    <citation type="journal article" date="2019" name="Nat. Ecol. Evol.">
        <title>Megaphylogeny resolves global patterns of mushroom evolution.</title>
        <authorList>
            <person name="Varga T."/>
            <person name="Krizsan K."/>
            <person name="Foldi C."/>
            <person name="Dima B."/>
            <person name="Sanchez-Garcia M."/>
            <person name="Sanchez-Ramirez S."/>
            <person name="Szollosi G.J."/>
            <person name="Szarkandi J.G."/>
            <person name="Papp V."/>
            <person name="Albert L."/>
            <person name="Andreopoulos W."/>
            <person name="Angelini C."/>
            <person name="Antonin V."/>
            <person name="Barry K.W."/>
            <person name="Bougher N.L."/>
            <person name="Buchanan P."/>
            <person name="Buyck B."/>
            <person name="Bense V."/>
            <person name="Catcheside P."/>
            <person name="Chovatia M."/>
            <person name="Cooper J."/>
            <person name="Damon W."/>
            <person name="Desjardin D."/>
            <person name="Finy P."/>
            <person name="Geml J."/>
            <person name="Haridas S."/>
            <person name="Hughes K."/>
            <person name="Justo A."/>
            <person name="Karasinski D."/>
            <person name="Kautmanova I."/>
            <person name="Kiss B."/>
            <person name="Kocsube S."/>
            <person name="Kotiranta H."/>
            <person name="LaButti K.M."/>
            <person name="Lechner B.E."/>
            <person name="Liimatainen K."/>
            <person name="Lipzen A."/>
            <person name="Lukacs Z."/>
            <person name="Mihaltcheva S."/>
            <person name="Morgado L.N."/>
            <person name="Niskanen T."/>
            <person name="Noordeloos M.E."/>
            <person name="Ohm R.A."/>
            <person name="Ortiz-Santana B."/>
            <person name="Ovrebo C."/>
            <person name="Racz N."/>
            <person name="Riley R."/>
            <person name="Savchenko A."/>
            <person name="Shiryaev A."/>
            <person name="Soop K."/>
            <person name="Spirin V."/>
            <person name="Szebenyi C."/>
            <person name="Tomsovsky M."/>
            <person name="Tulloss R.E."/>
            <person name="Uehling J."/>
            <person name="Grigoriev I.V."/>
            <person name="Vagvolgyi C."/>
            <person name="Papp T."/>
            <person name="Martin F.M."/>
            <person name="Miettinen O."/>
            <person name="Hibbett D.S."/>
            <person name="Nagy L.G."/>
        </authorList>
    </citation>
    <scope>NUCLEOTIDE SEQUENCE [LARGE SCALE GENOMIC DNA]</scope>
    <source>
        <strain evidence="4 5">CBS 121175</strain>
    </source>
</reference>
<evidence type="ECO:0000256" key="1">
    <source>
        <dbReference type="SAM" id="Coils"/>
    </source>
</evidence>
<dbReference type="CDD" id="cd14688">
    <property type="entry name" value="bZIP_YAP"/>
    <property type="match status" value="1"/>
</dbReference>
<evidence type="ECO:0000259" key="3">
    <source>
        <dbReference type="PROSITE" id="PS00036"/>
    </source>
</evidence>
<dbReference type="Proteomes" id="UP000307440">
    <property type="component" value="Unassembled WGS sequence"/>
</dbReference>
<feature type="compositionally biased region" description="Low complexity" evidence="2">
    <location>
        <begin position="139"/>
        <end position="151"/>
    </location>
</feature>
<keyword evidence="5" id="KW-1185">Reference proteome</keyword>
<feature type="domain" description="BZIP" evidence="3">
    <location>
        <begin position="19"/>
        <end position="32"/>
    </location>
</feature>
<evidence type="ECO:0000313" key="5">
    <source>
        <dbReference type="Proteomes" id="UP000307440"/>
    </source>
</evidence>
<accession>A0A5C3L5E7</accession>
<keyword evidence="1" id="KW-0175">Coiled coil</keyword>
<dbReference type="EMBL" id="ML210157">
    <property type="protein sequence ID" value="TFK28234.1"/>
    <property type="molecule type" value="Genomic_DNA"/>
</dbReference>
<feature type="region of interest" description="Disordered" evidence="2">
    <location>
        <begin position="1"/>
        <end position="33"/>
    </location>
</feature>
<organism evidence="4 5">
    <name type="scientific">Coprinopsis marcescibilis</name>
    <name type="common">Agaric fungus</name>
    <name type="synonym">Psathyrella marcescibilis</name>
    <dbReference type="NCBI Taxonomy" id="230819"/>
    <lineage>
        <taxon>Eukaryota</taxon>
        <taxon>Fungi</taxon>
        <taxon>Dikarya</taxon>
        <taxon>Basidiomycota</taxon>
        <taxon>Agaricomycotina</taxon>
        <taxon>Agaricomycetes</taxon>
        <taxon>Agaricomycetidae</taxon>
        <taxon>Agaricales</taxon>
        <taxon>Agaricineae</taxon>
        <taxon>Psathyrellaceae</taxon>
        <taxon>Coprinopsis</taxon>
    </lineage>
</organism>
<dbReference type="AlphaFoldDB" id="A0A5C3L5E7"/>
<feature type="compositionally biased region" description="Low complexity" evidence="2">
    <location>
        <begin position="163"/>
        <end position="175"/>
    </location>
</feature>
<feature type="compositionally biased region" description="Polar residues" evidence="2">
    <location>
        <begin position="197"/>
        <end position="211"/>
    </location>
</feature>
<sequence length="252" mass="28160">MSSSANGAPSRDSSDKPERSRNAKAQARHRAKRKAYIEQLEQTVTKLQAALGYSPEQVSALPPSSVTIRELQQDINRLQKENEELRRMLSDRRGSAAPYDYRESYRKRPKPSHMVDSVYMDSHHHNERPPPLTIPPHYGNVSSNSNHHNGSLFSINNSGFQMPHTPSGSSATSSPPFSPTQLQASVHPIAQRPPLNGNLSNNYPHHSSQYGGSVKVEDDYAPSNHSISYSYSNGHDGGMDWHYSSDRSHLHR</sequence>
<feature type="region of interest" description="Disordered" evidence="2">
    <location>
        <begin position="121"/>
        <end position="219"/>
    </location>
</feature>
<evidence type="ECO:0000313" key="4">
    <source>
        <dbReference type="EMBL" id="TFK28234.1"/>
    </source>
</evidence>
<gene>
    <name evidence="4" type="ORF">FA15DRAFT_701134</name>
</gene>
<dbReference type="GO" id="GO:0003700">
    <property type="term" value="F:DNA-binding transcription factor activity"/>
    <property type="evidence" value="ECO:0007669"/>
    <property type="project" value="InterPro"/>
</dbReference>
<feature type="compositionally biased region" description="Basic and acidic residues" evidence="2">
    <location>
        <begin position="12"/>
        <end position="21"/>
    </location>
</feature>